<dbReference type="PANTHER" id="PTHR33744:SF1">
    <property type="entry name" value="DNA-BINDING TRANSCRIPTIONAL ACTIVATOR ADER"/>
    <property type="match status" value="1"/>
</dbReference>
<dbReference type="Gene3D" id="3.30.450.40">
    <property type="match status" value="1"/>
</dbReference>
<sequence length="609" mass="67492">MPDQLSRIMSLRDVASQINSDGDLDTLLRDLIQAACRHGSWDLGAIMTVDLAHGYALVTARHETNAMLRRPLGDRWELATSPALVALQRFEPVYIRDARESVEFPGYRLEAHERGYCTVLIYPMACVDVEGRPMVMSVTSRKVVDVSPDDLAFMGIIVHLGAIAIERAHRHRAQLAAAEQLRRVLGAQGSLLQEVLAGGSIETLTAMLGDLLNAPVLIVDFFASSLLGSESPVPGVHDNDAWRLMLEGATGRQILGEVRDAVTTRRAETITLHLSDKLSLDARMESLMVDDEAVGALLTFDKSDANDLQKLLVESAKFALSVQLMRSVIRFRFETRTLTELFFEIVERRWRDEQDMLRRARRLGLSLAAPMRMLVTDFPDRTNASADLSVDGHRAVALLAAQQHIAVHIVTVGGALVCLVPQEEGVELDRVARLAQRVSETLFRSFGSEPIVVVGDTCEGLESIAKEWERCWRMIRVARTFGRRGAMTVPDFGPLPMLIGAADSADVRSFIDGAIGRVVEHDKKHKSAYLETLAAYVRSGCRSQHCADAMDLHVTTLRYRLSRISDLFGIQVETPEQRFAIELALQLHSLVESSIPSAKHAKPIPRMRG</sequence>
<evidence type="ECO:0000259" key="2">
    <source>
        <dbReference type="Pfam" id="PF13556"/>
    </source>
</evidence>
<proteinExistence type="inferred from homology"/>
<protein>
    <submittedName>
        <fullName evidence="4">Carbohydrate diacid transcriptional activator CdaR</fullName>
    </submittedName>
</protein>
<dbReference type="OrthoDB" id="8026818at2"/>
<dbReference type="EMBL" id="FCOK02000006">
    <property type="protein sequence ID" value="SAL21090.1"/>
    <property type="molecule type" value="Genomic_DNA"/>
</dbReference>
<dbReference type="InterPro" id="IPR029016">
    <property type="entry name" value="GAF-like_dom_sf"/>
</dbReference>
<dbReference type="Proteomes" id="UP000054683">
    <property type="component" value="Unassembled WGS sequence"/>
</dbReference>
<dbReference type="AlphaFoldDB" id="A0A158FPM3"/>
<reference evidence="4 5" key="1">
    <citation type="submission" date="2016-01" db="EMBL/GenBank/DDBJ databases">
        <authorList>
            <person name="Oliw E.H."/>
        </authorList>
    </citation>
    <scope>NUCLEOTIDE SEQUENCE [LARGE SCALE GENOMIC DNA]</scope>
    <source>
        <strain evidence="4">LMG 27134</strain>
    </source>
</reference>
<dbReference type="Pfam" id="PF17853">
    <property type="entry name" value="GGDEF_2"/>
    <property type="match status" value="1"/>
</dbReference>
<evidence type="ECO:0000259" key="3">
    <source>
        <dbReference type="Pfam" id="PF17853"/>
    </source>
</evidence>
<evidence type="ECO:0000313" key="5">
    <source>
        <dbReference type="Proteomes" id="UP000054683"/>
    </source>
</evidence>
<dbReference type="Pfam" id="PF13556">
    <property type="entry name" value="HTH_30"/>
    <property type="match status" value="1"/>
</dbReference>
<organism evidence="4 5">
    <name type="scientific">Caballeronia udeis</name>
    <dbReference type="NCBI Taxonomy" id="1232866"/>
    <lineage>
        <taxon>Bacteria</taxon>
        <taxon>Pseudomonadati</taxon>
        <taxon>Pseudomonadota</taxon>
        <taxon>Betaproteobacteria</taxon>
        <taxon>Burkholderiales</taxon>
        <taxon>Burkholderiaceae</taxon>
        <taxon>Caballeronia</taxon>
    </lineage>
</organism>
<dbReference type="InterPro" id="IPR051448">
    <property type="entry name" value="CdaR-like_regulators"/>
</dbReference>
<dbReference type="RefSeq" id="WP_062083531.1">
    <property type="nucleotide sequence ID" value="NZ_FCOK02000006.1"/>
</dbReference>
<comment type="similarity">
    <text evidence="1">Belongs to the CdaR family.</text>
</comment>
<evidence type="ECO:0000313" key="4">
    <source>
        <dbReference type="EMBL" id="SAL21090.1"/>
    </source>
</evidence>
<name>A0A158FPM3_9BURK</name>
<dbReference type="PANTHER" id="PTHR33744">
    <property type="entry name" value="CARBOHYDRATE DIACID REGULATOR"/>
    <property type="match status" value="1"/>
</dbReference>
<dbReference type="InterPro" id="IPR042070">
    <property type="entry name" value="PucR_C-HTH_sf"/>
</dbReference>
<gene>
    <name evidence="4" type="ORF">AWB69_01386</name>
</gene>
<dbReference type="InterPro" id="IPR025736">
    <property type="entry name" value="PucR_C-HTH_dom"/>
</dbReference>
<accession>A0A158FPM3</accession>
<feature type="domain" description="CdaR GGDEF-like" evidence="3">
    <location>
        <begin position="351"/>
        <end position="477"/>
    </location>
</feature>
<dbReference type="Gene3D" id="1.10.10.2840">
    <property type="entry name" value="PucR C-terminal helix-turn-helix domain"/>
    <property type="match status" value="1"/>
</dbReference>
<feature type="domain" description="PucR C-terminal helix-turn-helix" evidence="2">
    <location>
        <begin position="529"/>
        <end position="586"/>
    </location>
</feature>
<dbReference type="InterPro" id="IPR041522">
    <property type="entry name" value="CdaR_GGDEF"/>
</dbReference>
<dbReference type="SUPFAM" id="SSF55781">
    <property type="entry name" value="GAF domain-like"/>
    <property type="match status" value="1"/>
</dbReference>
<evidence type="ECO:0000256" key="1">
    <source>
        <dbReference type="ARBA" id="ARBA00006754"/>
    </source>
</evidence>